<dbReference type="PROSITE" id="PS51186">
    <property type="entry name" value="GNAT"/>
    <property type="match status" value="1"/>
</dbReference>
<dbReference type="CDD" id="cd04301">
    <property type="entry name" value="NAT_SF"/>
    <property type="match status" value="1"/>
</dbReference>
<evidence type="ECO:0000256" key="6">
    <source>
        <dbReference type="ARBA" id="ARBA00025774"/>
    </source>
</evidence>
<dbReference type="GO" id="GO:0004402">
    <property type="term" value="F:histone acetyltransferase activity"/>
    <property type="evidence" value="ECO:0007669"/>
    <property type="project" value="TreeGrafter"/>
</dbReference>
<dbReference type="OrthoDB" id="47017at2759"/>
<dbReference type="STRING" id="10195.A0A3M7RA06"/>
<comment type="caution">
    <text evidence="12">The sequence shown here is derived from an EMBL/GenBank/DDBJ whole genome shotgun (WGS) entry which is preliminary data.</text>
</comment>
<evidence type="ECO:0000256" key="8">
    <source>
        <dbReference type="ARBA" id="ARBA00026144"/>
    </source>
</evidence>
<dbReference type="PANTHER" id="PTHR14744">
    <property type="entry name" value="N-ALPHA-ACETYLTRANSFERASE 60"/>
    <property type="match status" value="1"/>
</dbReference>
<feature type="domain" description="N-acetyltransferase" evidence="11">
    <location>
        <begin position="28"/>
        <end position="195"/>
    </location>
</feature>
<keyword evidence="13" id="KW-1185">Reference proteome</keyword>
<comment type="catalytic activity">
    <reaction evidence="10">
        <text>N-terminal L-methionyl-[transmembrane protein] + acetyl-CoA = N-terminal N(alpha)-acetyl-L-methionyl-[transmembrane protein] + CoA + H(+)</text>
        <dbReference type="Rhea" id="RHEA:50604"/>
        <dbReference type="Rhea" id="RHEA-COMP:12745"/>
        <dbReference type="Rhea" id="RHEA-COMP:12746"/>
        <dbReference type="ChEBI" id="CHEBI:15378"/>
        <dbReference type="ChEBI" id="CHEBI:57287"/>
        <dbReference type="ChEBI" id="CHEBI:57288"/>
        <dbReference type="ChEBI" id="CHEBI:64731"/>
        <dbReference type="ChEBI" id="CHEBI:133414"/>
        <dbReference type="EC" id="2.3.1.259"/>
    </reaction>
</comment>
<evidence type="ECO:0000313" key="13">
    <source>
        <dbReference type="Proteomes" id="UP000276133"/>
    </source>
</evidence>
<dbReference type="PANTHER" id="PTHR14744:SF15">
    <property type="entry name" value="N-ALPHA-ACETYLTRANSFERASE 60"/>
    <property type="match status" value="1"/>
</dbReference>
<gene>
    <name evidence="12" type="ORF">BpHYR1_014472</name>
</gene>
<reference evidence="12 13" key="1">
    <citation type="journal article" date="2018" name="Sci. Rep.">
        <title>Genomic signatures of local adaptation to the degree of environmental predictability in rotifers.</title>
        <authorList>
            <person name="Franch-Gras L."/>
            <person name="Hahn C."/>
            <person name="Garcia-Roger E.M."/>
            <person name="Carmona M.J."/>
            <person name="Serra M."/>
            <person name="Gomez A."/>
        </authorList>
    </citation>
    <scope>NUCLEOTIDE SEQUENCE [LARGE SCALE GENOMIC DNA]</scope>
    <source>
        <strain evidence="12">HYR1</strain>
    </source>
</reference>
<name>A0A3M7RA06_BRAPC</name>
<evidence type="ECO:0000256" key="5">
    <source>
        <dbReference type="ARBA" id="ARBA00023315"/>
    </source>
</evidence>
<evidence type="ECO:0000256" key="4">
    <source>
        <dbReference type="ARBA" id="ARBA00022853"/>
    </source>
</evidence>
<dbReference type="GO" id="GO:0007059">
    <property type="term" value="P:chromosome segregation"/>
    <property type="evidence" value="ECO:0007669"/>
    <property type="project" value="UniProtKB-KW"/>
</dbReference>
<evidence type="ECO:0000256" key="2">
    <source>
        <dbReference type="ARBA" id="ARBA00022679"/>
    </source>
</evidence>
<comment type="similarity">
    <text evidence="6">Belongs to the acetyltransferase family. NAA60 subfamily.</text>
</comment>
<evidence type="ECO:0000313" key="12">
    <source>
        <dbReference type="EMBL" id="RNA20299.1"/>
    </source>
</evidence>
<proteinExistence type="inferred from homology"/>
<keyword evidence="2 12" id="KW-0808">Transferase</keyword>
<dbReference type="EC" id="2.3.1.48" evidence="1"/>
<evidence type="ECO:0000256" key="7">
    <source>
        <dbReference type="ARBA" id="ARBA00026111"/>
    </source>
</evidence>
<sequence>MDHYMSLGDTENKSPSSPINLIDLNNDISLRSLCPDDVTELKKLCTEWFPVDYPDSWYKDISSSERFFTIAAIHSNSIIGIIVAEIKLKMTTDQEDCCILSSKHEPNTQVTYVLSLGVEKQYRRLGIASLLLDSLMNYLKVQSNCKAVYLHVLCSNIVAINFYEKRNFQKRIYLPRYYSIKGKYHDGYCYVYYMNNGEPPWTLIYPFLNIFFKK</sequence>
<dbReference type="GO" id="GO:0120518">
    <property type="term" value="F:protein N-terminal-methionine acetyltransferase activity"/>
    <property type="evidence" value="ECO:0007669"/>
    <property type="project" value="UniProtKB-EC"/>
</dbReference>
<keyword evidence="4" id="KW-0156">Chromatin regulator</keyword>
<evidence type="ECO:0000259" key="11">
    <source>
        <dbReference type="PROSITE" id="PS51186"/>
    </source>
</evidence>
<comment type="catalytic activity">
    <reaction evidence="9">
        <text>L-lysyl-[protein] + acetyl-CoA = N(6)-acetyl-L-lysyl-[protein] + CoA + H(+)</text>
        <dbReference type="Rhea" id="RHEA:45948"/>
        <dbReference type="Rhea" id="RHEA-COMP:9752"/>
        <dbReference type="Rhea" id="RHEA-COMP:10731"/>
        <dbReference type="ChEBI" id="CHEBI:15378"/>
        <dbReference type="ChEBI" id="CHEBI:29969"/>
        <dbReference type="ChEBI" id="CHEBI:57287"/>
        <dbReference type="ChEBI" id="CHEBI:57288"/>
        <dbReference type="ChEBI" id="CHEBI:61930"/>
        <dbReference type="EC" id="2.3.1.48"/>
    </reaction>
</comment>
<keyword evidence="3" id="KW-0159">Chromosome partition</keyword>
<dbReference type="EMBL" id="REGN01003880">
    <property type="protein sequence ID" value="RNA20299.1"/>
    <property type="molecule type" value="Genomic_DNA"/>
</dbReference>
<organism evidence="12 13">
    <name type="scientific">Brachionus plicatilis</name>
    <name type="common">Marine rotifer</name>
    <name type="synonym">Brachionus muelleri</name>
    <dbReference type="NCBI Taxonomy" id="10195"/>
    <lineage>
        <taxon>Eukaryota</taxon>
        <taxon>Metazoa</taxon>
        <taxon>Spiralia</taxon>
        <taxon>Gnathifera</taxon>
        <taxon>Rotifera</taxon>
        <taxon>Eurotatoria</taxon>
        <taxon>Monogononta</taxon>
        <taxon>Pseudotrocha</taxon>
        <taxon>Ploima</taxon>
        <taxon>Brachionidae</taxon>
        <taxon>Brachionus</taxon>
    </lineage>
</organism>
<protein>
    <recommendedName>
        <fullName evidence="8">N-alpha-acetyltransferase 60</fullName>
        <ecNumber evidence="7">2.3.1.259</ecNumber>
        <ecNumber evidence="1">2.3.1.48</ecNumber>
    </recommendedName>
</protein>
<evidence type="ECO:0000256" key="9">
    <source>
        <dbReference type="ARBA" id="ARBA00048017"/>
    </source>
</evidence>
<evidence type="ECO:0000256" key="3">
    <source>
        <dbReference type="ARBA" id="ARBA00022829"/>
    </source>
</evidence>
<dbReference type="InterPro" id="IPR045141">
    <property type="entry name" value="NAA60-like"/>
</dbReference>
<dbReference type="Proteomes" id="UP000276133">
    <property type="component" value="Unassembled WGS sequence"/>
</dbReference>
<keyword evidence="5" id="KW-0012">Acyltransferase</keyword>
<dbReference type="EC" id="2.3.1.259" evidence="7"/>
<dbReference type="GO" id="GO:0000139">
    <property type="term" value="C:Golgi membrane"/>
    <property type="evidence" value="ECO:0007669"/>
    <property type="project" value="TreeGrafter"/>
</dbReference>
<dbReference type="Pfam" id="PF00583">
    <property type="entry name" value="Acetyltransf_1"/>
    <property type="match status" value="1"/>
</dbReference>
<dbReference type="InterPro" id="IPR000182">
    <property type="entry name" value="GNAT_dom"/>
</dbReference>
<dbReference type="InterPro" id="IPR016181">
    <property type="entry name" value="Acyl_CoA_acyltransferase"/>
</dbReference>
<evidence type="ECO:0000256" key="1">
    <source>
        <dbReference type="ARBA" id="ARBA00013184"/>
    </source>
</evidence>
<dbReference type="SUPFAM" id="SSF55729">
    <property type="entry name" value="Acyl-CoA N-acyltransferases (Nat)"/>
    <property type="match status" value="1"/>
</dbReference>
<evidence type="ECO:0000256" key="10">
    <source>
        <dbReference type="ARBA" id="ARBA00048848"/>
    </source>
</evidence>
<accession>A0A3M7RA06</accession>
<dbReference type="Gene3D" id="3.40.630.30">
    <property type="match status" value="1"/>
</dbReference>
<dbReference type="AlphaFoldDB" id="A0A3M7RA06"/>